<proteinExistence type="predicted"/>
<reference evidence="2 3" key="1">
    <citation type="submission" date="2019-09" db="EMBL/GenBank/DDBJ databases">
        <title>Screening of Novel Bioactive Compounds from Soil-Associated.</title>
        <authorList>
            <person name="Zhao S."/>
        </authorList>
    </citation>
    <scope>NUCLEOTIDE SEQUENCE [LARGE SCALE GENOMIC DNA]</scope>
    <source>
        <strain evidence="2 3">HIT-DPA4</strain>
    </source>
</reference>
<feature type="region of interest" description="Disordered" evidence="1">
    <location>
        <begin position="31"/>
        <end position="67"/>
    </location>
</feature>
<accession>A0A6H9V249</accession>
<dbReference type="Proteomes" id="UP000442707">
    <property type="component" value="Unassembled WGS sequence"/>
</dbReference>
<keyword evidence="3" id="KW-1185">Reference proteome</keyword>
<gene>
    <name evidence="2" type="ORF">F7R91_16860</name>
</gene>
<name>A0A6H9V249_9ACTN</name>
<sequence length="184" mass="19032">MSTGSAGFVAGLTAAALATVGVLAYQASASVPGSLGGGHERNSPAAAASKMPRDKRNPAALPAGSGTGRRVVYSLDDDRVWLVGAGNKVRRTFRVVPGSVDPRTGVHRVTSRSGAVTGTDGTPIEHVVRFTSRDGVHIGFSAAVGPPKEQVDPKVRTGGIRESRADGYAMWKFALVGEQVVVIR</sequence>
<dbReference type="EMBL" id="VZRB01000010">
    <property type="protein sequence ID" value="KAB1145992.1"/>
    <property type="molecule type" value="Genomic_DNA"/>
</dbReference>
<organism evidence="2 3">
    <name type="scientific">Streptomyces luteolifulvus</name>
    <dbReference type="NCBI Taxonomy" id="2615112"/>
    <lineage>
        <taxon>Bacteria</taxon>
        <taxon>Bacillati</taxon>
        <taxon>Actinomycetota</taxon>
        <taxon>Actinomycetes</taxon>
        <taxon>Kitasatosporales</taxon>
        <taxon>Streptomycetaceae</taxon>
        <taxon>Streptomyces</taxon>
    </lineage>
</organism>
<evidence type="ECO:0008006" key="4">
    <source>
        <dbReference type="Google" id="ProtNLM"/>
    </source>
</evidence>
<dbReference type="RefSeq" id="WP_150949586.1">
    <property type="nucleotide sequence ID" value="NZ_VZRB01000010.1"/>
</dbReference>
<evidence type="ECO:0000256" key="1">
    <source>
        <dbReference type="SAM" id="MobiDB-lite"/>
    </source>
</evidence>
<comment type="caution">
    <text evidence="2">The sequence shown here is derived from an EMBL/GenBank/DDBJ whole genome shotgun (WGS) entry which is preliminary data.</text>
</comment>
<evidence type="ECO:0000313" key="2">
    <source>
        <dbReference type="EMBL" id="KAB1145992.1"/>
    </source>
</evidence>
<evidence type="ECO:0000313" key="3">
    <source>
        <dbReference type="Proteomes" id="UP000442707"/>
    </source>
</evidence>
<dbReference type="AlphaFoldDB" id="A0A6H9V249"/>
<protein>
    <recommendedName>
        <fullName evidence="4">L,D-transpeptidase</fullName>
    </recommendedName>
</protein>